<reference evidence="1 2" key="1">
    <citation type="journal article" date="2021" name="Nat. Plants">
        <title>The Taxus genome provides insights into paclitaxel biosynthesis.</title>
        <authorList>
            <person name="Xiong X."/>
            <person name="Gou J."/>
            <person name="Liao Q."/>
            <person name="Li Y."/>
            <person name="Zhou Q."/>
            <person name="Bi G."/>
            <person name="Li C."/>
            <person name="Du R."/>
            <person name="Wang X."/>
            <person name="Sun T."/>
            <person name="Guo L."/>
            <person name="Liang H."/>
            <person name="Lu P."/>
            <person name="Wu Y."/>
            <person name="Zhang Z."/>
            <person name="Ro D.K."/>
            <person name="Shang Y."/>
            <person name="Huang S."/>
            <person name="Yan J."/>
        </authorList>
    </citation>
    <scope>NUCLEOTIDE SEQUENCE [LARGE SCALE GENOMIC DNA]</scope>
    <source>
        <strain evidence="1">Ta-2019</strain>
    </source>
</reference>
<evidence type="ECO:0000313" key="1">
    <source>
        <dbReference type="EMBL" id="KAH9315749.1"/>
    </source>
</evidence>
<protein>
    <submittedName>
        <fullName evidence="1">Uncharacterized protein</fullName>
    </submittedName>
</protein>
<accession>A0AA38G764</accession>
<dbReference type="AlphaFoldDB" id="A0AA38G764"/>
<organism evidence="1 2">
    <name type="scientific">Taxus chinensis</name>
    <name type="common">Chinese yew</name>
    <name type="synonym">Taxus wallichiana var. chinensis</name>
    <dbReference type="NCBI Taxonomy" id="29808"/>
    <lineage>
        <taxon>Eukaryota</taxon>
        <taxon>Viridiplantae</taxon>
        <taxon>Streptophyta</taxon>
        <taxon>Embryophyta</taxon>
        <taxon>Tracheophyta</taxon>
        <taxon>Spermatophyta</taxon>
        <taxon>Pinopsida</taxon>
        <taxon>Pinidae</taxon>
        <taxon>Conifers II</taxon>
        <taxon>Cupressales</taxon>
        <taxon>Taxaceae</taxon>
        <taxon>Taxus</taxon>
    </lineage>
</organism>
<comment type="caution">
    <text evidence="1">The sequence shown here is derived from an EMBL/GenBank/DDBJ whole genome shotgun (WGS) entry which is preliminary data.</text>
</comment>
<dbReference type="EMBL" id="JAHRHJ020000005">
    <property type="protein sequence ID" value="KAH9315749.1"/>
    <property type="molecule type" value="Genomic_DNA"/>
</dbReference>
<sequence length="136" mass="15040">ESLKGVETIDVEVKELRRSPCFEIDNDKDETLSMSFEETHMPDIEKISNVEMETQSQGTQVVDIVPSVEQEKDVQIDMQEMLVLGATLVIGPQSTNEGGMSESENIPIAIIIEAKTIEFITTPSVQDGNVVMPNTQ</sequence>
<keyword evidence="2" id="KW-1185">Reference proteome</keyword>
<evidence type="ECO:0000313" key="2">
    <source>
        <dbReference type="Proteomes" id="UP000824469"/>
    </source>
</evidence>
<dbReference type="Proteomes" id="UP000824469">
    <property type="component" value="Unassembled WGS sequence"/>
</dbReference>
<gene>
    <name evidence="1" type="ORF">KI387_024376</name>
</gene>
<feature type="non-terminal residue" evidence="1">
    <location>
        <position position="1"/>
    </location>
</feature>
<name>A0AA38G764_TAXCH</name>
<feature type="non-terminal residue" evidence="1">
    <location>
        <position position="136"/>
    </location>
</feature>
<proteinExistence type="predicted"/>